<feature type="region of interest" description="Disordered" evidence="1">
    <location>
        <begin position="84"/>
        <end position="108"/>
    </location>
</feature>
<dbReference type="VEuPathDB" id="PlasmoDB:PVPAM_080036100"/>
<evidence type="ECO:0000313" key="5">
    <source>
        <dbReference type="Proteomes" id="UP000305196"/>
    </source>
</evidence>
<dbReference type="EMBL" id="LT615263">
    <property type="protein sequence ID" value="SCO72385.1"/>
    <property type="molecule type" value="Genomic_DNA"/>
</dbReference>
<feature type="compositionally biased region" description="Low complexity" evidence="1">
    <location>
        <begin position="310"/>
        <end position="330"/>
    </location>
</feature>
<evidence type="ECO:0000313" key="4">
    <source>
        <dbReference type="EMBL" id="SCO72385.1"/>
    </source>
</evidence>
<keyword evidence="2" id="KW-0732">Signal</keyword>
<feature type="compositionally biased region" description="Basic and acidic residues" evidence="1">
    <location>
        <begin position="348"/>
        <end position="366"/>
    </location>
</feature>
<name>A0A1G4HBX2_PLAVI</name>
<protein>
    <recommendedName>
        <fullName evidence="3">CS domain-containing protein</fullName>
    </recommendedName>
</protein>
<feature type="region of interest" description="Disordered" evidence="1">
    <location>
        <begin position="141"/>
        <end position="214"/>
    </location>
</feature>
<evidence type="ECO:0000256" key="2">
    <source>
        <dbReference type="SAM" id="SignalP"/>
    </source>
</evidence>
<feature type="region of interest" description="Disordered" evidence="1">
    <location>
        <begin position="597"/>
        <end position="663"/>
    </location>
</feature>
<feature type="region of interest" description="Disordered" evidence="1">
    <location>
        <begin position="346"/>
        <end position="369"/>
    </location>
</feature>
<proteinExistence type="predicted"/>
<dbReference type="InterPro" id="IPR008978">
    <property type="entry name" value="HSP20-like_chaperone"/>
</dbReference>
<dbReference type="Gene3D" id="2.60.40.790">
    <property type="match status" value="1"/>
</dbReference>
<dbReference type="VEuPathDB" id="PlasmoDB:PVW1_080029300"/>
<gene>
    <name evidence="4" type="ORF">PVC01_080028900</name>
</gene>
<feature type="region of interest" description="Disordered" evidence="1">
    <location>
        <begin position="404"/>
        <end position="425"/>
    </location>
</feature>
<reference evidence="4 5" key="1">
    <citation type="submission" date="2016-07" db="EMBL/GenBank/DDBJ databases">
        <authorList>
            <consortium name="Pathogen Informatics"/>
        </authorList>
    </citation>
    <scope>NUCLEOTIDE SEQUENCE [LARGE SCALE GENOMIC DNA]</scope>
</reference>
<feature type="domain" description="CS" evidence="3">
    <location>
        <begin position="759"/>
        <end position="854"/>
    </location>
</feature>
<evidence type="ECO:0000256" key="1">
    <source>
        <dbReference type="SAM" id="MobiDB-lite"/>
    </source>
</evidence>
<dbReference type="VEuPathDB" id="PlasmoDB:PVP01_0823700"/>
<sequence length="894" mass="100857">MNRLCLLVAICLALSHSSKSVTDHHTAGIRLTLQRRCNVCVKTRRGKSHQGGASPPWNSPNCKQIRFVKRPAKRCRYLFCKPSHPHGRKKAVPEGGKQPGDAHQGGNKAAYFSTEQSGGRRYYKGGYHAGKTWSIFALHEGGAGGRGGMRRQRIGGSERDDCVASKLGADNLSEEDEPVRGESQVEEANRRGVAPQQSEPHREGGTPHQGEENLSEAMQRAERYIKGKEDDVLERREQQKKKKVAEKLKGQEDAFTDKFLNLGMYDVLKHVYEGGLYADSRSLVEAVCRWMRRAYTGGAERSAEREAEKSSPGVDNSPPVGSSPPVGTSPRVDYLVEKDLADSYSPDGGEKVAHHFHLDPPGEKKGSAQMEPLKLYNKKNLKKYFFSLNGGNILKQLVSEGEDEVLDPTEGGGSPQKGDLSKGDLAKRQLNERVKTVLSSNSILSCDYETYVDGERYMQSNVTVEFNLYDTFSDRVVLNNQNTNSTMLEFPLMYSHQIVQKCILTMKKLEKAIFYINNSFLFGLFSPREEEPMSEEDRRVYDVITNESWVKMEIYLCNIYRMDEKWLGITPETFADEASASSFLQAYSGGGNLVCQPGGGAVGGSPSTSDEKRPGTADEEQPSTLNGEKPAALGEDPPATPNEDAAAANATATAATAATTERRAEIARRREEYESKKDIAAKSQLLMEKLENEMKYNPNHYMWRDLYPQLDERGRERTEKYFKNFQKEMSENKCSRGYTDNIKKKQQLKGYDIGEKIEGRAKHYVWQETIHSFVLYFPLRPYVNKGDITMDIDSSFFFLSIRGHTIVKDFFIKPVNAADSIWSLTDREDDVVGGRVSTHKRREETTPDEFPLLEISHAEDSEVHKMMKRRYCLVYNIYKDNNHRYMWGSIFKAS</sequence>
<feature type="signal peptide" evidence="2">
    <location>
        <begin position="1"/>
        <end position="20"/>
    </location>
</feature>
<dbReference type="Proteomes" id="UP000305196">
    <property type="component" value="Chromosome 8"/>
</dbReference>
<dbReference type="VEuPathDB" id="PlasmoDB:PVX_095415"/>
<feature type="compositionally biased region" description="Basic and acidic residues" evidence="1">
    <location>
        <begin position="199"/>
        <end position="211"/>
    </location>
</feature>
<accession>A0A1G4HBX2</accession>
<feature type="chain" id="PRO_5009234789" description="CS domain-containing protein" evidence="2">
    <location>
        <begin position="21"/>
        <end position="894"/>
    </location>
</feature>
<evidence type="ECO:0000259" key="3">
    <source>
        <dbReference type="PROSITE" id="PS51203"/>
    </source>
</evidence>
<organism evidence="4 5">
    <name type="scientific">Plasmodium vivax</name>
    <name type="common">malaria parasite P. vivax</name>
    <dbReference type="NCBI Taxonomy" id="5855"/>
    <lineage>
        <taxon>Eukaryota</taxon>
        <taxon>Sar</taxon>
        <taxon>Alveolata</taxon>
        <taxon>Apicomplexa</taxon>
        <taxon>Aconoidasida</taxon>
        <taxon>Haemosporida</taxon>
        <taxon>Plasmodiidae</taxon>
        <taxon>Plasmodium</taxon>
        <taxon>Plasmodium (Plasmodium)</taxon>
    </lineage>
</organism>
<feature type="region of interest" description="Disordered" evidence="1">
    <location>
        <begin position="298"/>
        <end position="331"/>
    </location>
</feature>
<feature type="compositionally biased region" description="Low complexity" evidence="1">
    <location>
        <begin position="635"/>
        <end position="659"/>
    </location>
</feature>
<dbReference type="AlphaFoldDB" id="A0A1G4HBX2"/>
<dbReference type="SUPFAM" id="SSF49764">
    <property type="entry name" value="HSP20-like chaperones"/>
    <property type="match status" value="1"/>
</dbReference>
<dbReference type="PROSITE" id="PS51203">
    <property type="entry name" value="CS"/>
    <property type="match status" value="1"/>
</dbReference>
<dbReference type="InterPro" id="IPR007052">
    <property type="entry name" value="CS_dom"/>
</dbReference>